<dbReference type="OrthoDB" id="10009520at2759"/>
<dbReference type="Proteomes" id="UP000694843">
    <property type="component" value="Unplaced"/>
</dbReference>
<dbReference type="RefSeq" id="XP_018013826.1">
    <property type="nucleotide sequence ID" value="XM_018158337.2"/>
</dbReference>
<keyword evidence="3" id="KW-0863">Zinc-finger</keyword>
<dbReference type="InterPro" id="IPR047545">
    <property type="entry name" value="BRcat_RBR_RNF216"/>
</dbReference>
<name>A0A8B7NKL4_HYAAZ</name>
<feature type="region of interest" description="Disordered" evidence="6">
    <location>
        <begin position="629"/>
        <end position="655"/>
    </location>
</feature>
<dbReference type="InterPro" id="IPR051628">
    <property type="entry name" value="LUBAC_E3_Ligases"/>
</dbReference>
<keyword evidence="7" id="KW-1185">Reference proteome</keyword>
<dbReference type="PANTHER" id="PTHR22770">
    <property type="entry name" value="UBIQUITIN CONJUGATING ENZYME 7 INTERACTING PROTEIN-RELATED"/>
    <property type="match status" value="1"/>
</dbReference>
<evidence type="ECO:0000256" key="2">
    <source>
        <dbReference type="ARBA" id="ARBA00022723"/>
    </source>
</evidence>
<dbReference type="KEGG" id="hazt:108670848"/>
<keyword evidence="5" id="KW-0862">Zinc</keyword>
<evidence type="ECO:0000256" key="4">
    <source>
        <dbReference type="ARBA" id="ARBA00022786"/>
    </source>
</evidence>
<sequence>MMDVFELISLITKGVQKKCGPNCYSLIDQDRLYHRVADMRKEGLIDEYILEILTSELIIFVLAQQQEVADFSKLDEADLLKSFDISIDINQEVQNDSEVLQLKAHVPSQFLDYNNDYMCYGQSDACVVTCNSDLGEKRHKSYDIDDSAFQIHQPCNINCDDFYKMNVKYLPVSEEEKLNGTGRQYPITSITSNAAAVFTRNDAHESVLCDEPQVRENHISATVTDASCDELTNIPLEMVMASVPPQVISLQIKGAKPKQKNLFDVDRSHQTKNVTVEEDATNYTGKSSESLAASDTYGTELDVAGKLAEIDQLVAAHVVTLINQFPGFDPAYLTHRSTTALLQGKPFKDLIYELSFEYRKLRVDKPAQCKEGLAWTIIDSCDESKAAYKTVQQLSAAAAMESTSARWVAGALQVVVPGQAVGSHETGTETKAKLKDQLDQVEADALLAHQIDFDENLFSAGQDFPLAHQVKDEIASRPRVCDTLKCCSCQVDKPVTTMLVCDEDYAAPHFCCCDCLKRYAERLMVEDKLEFPCPHASCSSKMPDSAIQNVLGLAMFQELLQRRQSKDIMAAGLEGLETCPFCNYSVIIEEKVTANSTNNTVFHCHNDSCGKRSCRLCHKADHFPHKCHQDDQRQTARPDEAIIRSNSRPETEAKMDSTITLLAPAVENAMRFTITTGLPAVAGYYGGPRVQQLVQVCVVPIAANVARVVTSYVASRLAPPQQQADAEES</sequence>
<evidence type="ECO:0000313" key="8">
    <source>
        <dbReference type="RefSeq" id="XP_018013826.1"/>
    </source>
</evidence>
<evidence type="ECO:0000313" key="7">
    <source>
        <dbReference type="Proteomes" id="UP000694843"/>
    </source>
</evidence>
<comment type="pathway">
    <text evidence="1">Protein modification; protein ubiquitination.</text>
</comment>
<evidence type="ECO:0000256" key="3">
    <source>
        <dbReference type="ARBA" id="ARBA00022771"/>
    </source>
</evidence>
<dbReference type="PANTHER" id="PTHR22770:SF47">
    <property type="entry name" value="E3 UBIQUITIN-PROTEIN LIGASE RNF216"/>
    <property type="match status" value="1"/>
</dbReference>
<protein>
    <submittedName>
        <fullName evidence="8">Uncharacterized protein LOC108670848 isoform X1</fullName>
    </submittedName>
</protein>
<dbReference type="GeneID" id="108670848"/>
<accession>A0A8B7NKL4</accession>
<evidence type="ECO:0000256" key="1">
    <source>
        <dbReference type="ARBA" id="ARBA00004906"/>
    </source>
</evidence>
<reference evidence="8" key="1">
    <citation type="submission" date="2025-08" db="UniProtKB">
        <authorList>
            <consortium name="RefSeq"/>
        </authorList>
    </citation>
    <scope>IDENTIFICATION</scope>
    <source>
        <tissue evidence="8">Whole organism</tissue>
    </source>
</reference>
<evidence type="ECO:0000256" key="6">
    <source>
        <dbReference type="SAM" id="MobiDB-lite"/>
    </source>
</evidence>
<evidence type="ECO:0000256" key="5">
    <source>
        <dbReference type="ARBA" id="ARBA00022833"/>
    </source>
</evidence>
<dbReference type="AlphaFoldDB" id="A0A8B7NKL4"/>
<keyword evidence="4" id="KW-0833">Ubl conjugation pathway</keyword>
<dbReference type="CDD" id="cd20339">
    <property type="entry name" value="BRcat_RBR_RNF216"/>
    <property type="match status" value="1"/>
</dbReference>
<organism evidence="7 8">
    <name type="scientific">Hyalella azteca</name>
    <name type="common">Amphipod</name>
    <dbReference type="NCBI Taxonomy" id="294128"/>
    <lineage>
        <taxon>Eukaryota</taxon>
        <taxon>Metazoa</taxon>
        <taxon>Ecdysozoa</taxon>
        <taxon>Arthropoda</taxon>
        <taxon>Crustacea</taxon>
        <taxon>Multicrustacea</taxon>
        <taxon>Malacostraca</taxon>
        <taxon>Eumalacostraca</taxon>
        <taxon>Peracarida</taxon>
        <taxon>Amphipoda</taxon>
        <taxon>Senticaudata</taxon>
        <taxon>Talitrida</taxon>
        <taxon>Talitroidea</taxon>
        <taxon>Hyalellidae</taxon>
        <taxon>Hyalella</taxon>
    </lineage>
</organism>
<dbReference type="GO" id="GO:0008270">
    <property type="term" value="F:zinc ion binding"/>
    <property type="evidence" value="ECO:0007669"/>
    <property type="project" value="UniProtKB-KW"/>
</dbReference>
<gene>
    <name evidence="8" type="primary">LOC108670848</name>
</gene>
<keyword evidence="2" id="KW-0479">Metal-binding</keyword>
<proteinExistence type="predicted"/>